<dbReference type="GO" id="GO:0039615">
    <property type="term" value="C:T=1 icosahedral viral capsid"/>
    <property type="evidence" value="ECO:0007669"/>
    <property type="project" value="UniProtKB-KW"/>
</dbReference>
<evidence type="ECO:0000256" key="4">
    <source>
        <dbReference type="ARBA" id="ARBA00022844"/>
    </source>
</evidence>
<dbReference type="SUPFAM" id="SSF88645">
    <property type="entry name" value="ssDNA viruses"/>
    <property type="match status" value="1"/>
</dbReference>
<keyword evidence="3" id="KW-0167">Capsid protein</keyword>
<proteinExistence type="predicted"/>
<dbReference type="GO" id="GO:0005198">
    <property type="term" value="F:structural molecule activity"/>
    <property type="evidence" value="ECO:0007669"/>
    <property type="project" value="InterPro"/>
</dbReference>
<keyword evidence="4" id="KW-0946">Virion</keyword>
<sequence>MSILTKRLPSGRVEFELKNPYGHLKRITESDVERISESNFQSYGPFDEEVHFDIADTLEEVALDDIEISESTPLLDFSATPSLAEAGGIAAVGAPATSSVGAAIGVGVGTVLVGSTIVAINTEDDKHKDPVVSLPGHKYIGPGNTIDDTQPIDVDDSIAREHDISYENAKTQEDIQEADKHGADDFLSDVIDNHNPHSVVGYIGLKAKEAFEKTVGVQYPANLPSSVSGMSSRVIRALGKYPVDKDPRKHEDFPKRSELSPGTFINRARYVWDQWNRARQNRGLPRIDPPNRLGIGTTMRPPFNKQSGTRPDNKSITFKEWQRRNAGKAGPLIDAFNKTTEKPSFLDSVVAHDITDEERMDVEAILADFDSGSISFADVDNLDGAGPSNAPQHEAPPTMVETRGSKRPAEGGQGGAEAPPQPTPASAVSSSSGTTPGKGSDGGFDSAQGPVSFLPTGGYQAKGGMMKFTKVHRMKSWAIPYWVLADTGVHSGANMVTTPLAKIPWEYAFFYLSPEEFDLLPAGAYIDSVHIKVMQTVAQTGYPTGTTTASVATTNHPKILVIGKDLEKKCRGGCDRSLAFDSNMIPSFNGDRSVESIYDDFIAKQYGTDQTAADGEIVVPGAAHKIPYYNKGHFCIYQPNRAQALARGFFTESEPGVVANNYSPGFEYFQNYVTEMNSNDTSWDYVDSMSYKFESAPIGVQYPQLEILTTQFTNSTGNQSNYFNAKRNVDGTTPNANFSISESIVQSNRASLPMVTYKTAPMEFGSYFVRGDSANKPTRQPSYHIGMRSIDKLDPAVDESRASTFVQANIEFEIEATMYVNLPSYPNRFTKPKFYNTSMENAVQGIGAYPSHVSTHRFVTFGLYNETTTAPAVAEVDAVSRRTRSLPSVSVVPPKSKKKKVT</sequence>
<dbReference type="InterPro" id="IPR013607">
    <property type="entry name" value="Phospholipase_A2-like"/>
</dbReference>
<dbReference type="Pfam" id="PF08398">
    <property type="entry name" value="Phospholip_A2_4"/>
    <property type="match status" value="1"/>
</dbReference>
<evidence type="ECO:0000313" key="7">
    <source>
        <dbReference type="EMBL" id="QOD39535.1"/>
    </source>
</evidence>
<evidence type="ECO:0000256" key="1">
    <source>
        <dbReference type="ARBA" id="ARBA00004328"/>
    </source>
</evidence>
<feature type="region of interest" description="Disordered" evidence="5">
    <location>
        <begin position="282"/>
        <end position="314"/>
    </location>
</feature>
<evidence type="ECO:0000256" key="3">
    <source>
        <dbReference type="ARBA" id="ARBA00022561"/>
    </source>
</evidence>
<name>A0A7L7YTI4_9VIRU</name>
<protein>
    <submittedName>
        <fullName evidence="7">VP</fullName>
    </submittedName>
</protein>
<feature type="region of interest" description="Disordered" evidence="5">
    <location>
        <begin position="380"/>
        <end position="451"/>
    </location>
</feature>
<feature type="compositionally biased region" description="Low complexity" evidence="5">
    <location>
        <begin position="429"/>
        <end position="438"/>
    </location>
</feature>
<comment type="subcellular location">
    <subcellularLocation>
        <location evidence="1">Virion</location>
    </subcellularLocation>
</comment>
<organism evidence="7">
    <name type="scientific">uncultured densovirus</name>
    <dbReference type="NCBI Taxonomy" id="748192"/>
    <lineage>
        <taxon>Viruses</taxon>
        <taxon>Monodnaviria</taxon>
        <taxon>Shotokuvirae</taxon>
        <taxon>Cossaviricota</taxon>
        <taxon>Quintoviricetes</taxon>
        <taxon>Piccovirales</taxon>
        <taxon>Parvoviridae</taxon>
        <taxon>Densovirinae</taxon>
        <taxon>environmental samples</taxon>
    </lineage>
</organism>
<dbReference type="EMBL" id="MT733032">
    <property type="protein sequence ID" value="QOD39535.1"/>
    <property type="molecule type" value="Genomic_DNA"/>
</dbReference>
<feature type="domain" description="Phospholipase A2-like" evidence="6">
    <location>
        <begin position="132"/>
        <end position="194"/>
    </location>
</feature>
<evidence type="ECO:0000259" key="6">
    <source>
        <dbReference type="Pfam" id="PF08398"/>
    </source>
</evidence>
<keyword evidence="2" id="KW-1140">T=1 icosahedral capsid protein</keyword>
<dbReference type="Pfam" id="PF02336">
    <property type="entry name" value="Denso_VP4"/>
    <property type="match status" value="1"/>
</dbReference>
<dbReference type="InterPro" id="IPR016184">
    <property type="entry name" value="Capsid/spike_ssDNA_virus"/>
</dbReference>
<accession>A0A7L7YTI4</accession>
<evidence type="ECO:0000256" key="2">
    <source>
        <dbReference type="ARBA" id="ARBA00022431"/>
    </source>
</evidence>
<feature type="compositionally biased region" description="Polar residues" evidence="5">
    <location>
        <begin position="304"/>
        <end position="314"/>
    </location>
</feature>
<gene>
    <name evidence="7" type="primary">VP</name>
</gene>
<reference evidence="7" key="1">
    <citation type="submission" date="2020-07" db="EMBL/GenBank/DDBJ databases">
        <title>Diversity of sea star-associated densoviruses and transcribed endogenized viral elements of densovirus origin.</title>
        <authorList>
            <person name="Jackson E.W."/>
            <person name="Hewson I."/>
        </authorList>
    </citation>
    <scope>NUCLEOTIDE SEQUENCE</scope>
</reference>
<evidence type="ECO:0000256" key="5">
    <source>
        <dbReference type="SAM" id="MobiDB-lite"/>
    </source>
</evidence>
<dbReference type="InterPro" id="IPR003433">
    <property type="entry name" value="Capsid_VP4_densovirus"/>
</dbReference>